<keyword evidence="1" id="KW-0472">Membrane</keyword>
<evidence type="ECO:0000256" key="1">
    <source>
        <dbReference type="SAM" id="Phobius"/>
    </source>
</evidence>
<evidence type="ECO:0000313" key="2">
    <source>
        <dbReference type="EMBL" id="MBW78187.1"/>
    </source>
</evidence>
<name>A0A2M4DKV7_ANODA</name>
<reference evidence="2" key="1">
    <citation type="submission" date="2018-01" db="EMBL/GenBank/DDBJ databases">
        <title>An insight into the sialome of Amazonian anophelines.</title>
        <authorList>
            <person name="Ribeiro J.M."/>
            <person name="Scarpassa V."/>
            <person name="Calvo E."/>
        </authorList>
    </citation>
    <scope>NUCLEOTIDE SEQUENCE</scope>
</reference>
<proteinExistence type="predicted"/>
<keyword evidence="1" id="KW-1133">Transmembrane helix</keyword>
<feature type="transmembrane region" description="Helical" evidence="1">
    <location>
        <begin position="12"/>
        <end position="34"/>
    </location>
</feature>
<keyword evidence="1" id="KW-0812">Transmembrane</keyword>
<dbReference type="AlphaFoldDB" id="A0A2M4DKV7"/>
<accession>A0A2M4DKV7</accession>
<organism evidence="2">
    <name type="scientific">Anopheles darlingi</name>
    <name type="common">Mosquito</name>
    <dbReference type="NCBI Taxonomy" id="43151"/>
    <lineage>
        <taxon>Eukaryota</taxon>
        <taxon>Metazoa</taxon>
        <taxon>Ecdysozoa</taxon>
        <taxon>Arthropoda</taxon>
        <taxon>Hexapoda</taxon>
        <taxon>Insecta</taxon>
        <taxon>Pterygota</taxon>
        <taxon>Neoptera</taxon>
        <taxon>Endopterygota</taxon>
        <taxon>Diptera</taxon>
        <taxon>Nematocera</taxon>
        <taxon>Culicoidea</taxon>
        <taxon>Culicidae</taxon>
        <taxon>Anophelinae</taxon>
        <taxon>Anopheles</taxon>
    </lineage>
</organism>
<sequence length="78" mass="8800">MVGKLFNHSTVASSPSLSSLFSLPLCFAAALHFARNRTESQRVRTHYHSTETCTHTHMLGNVREFASYTDRDDRNGTK</sequence>
<protein>
    <submittedName>
        <fullName evidence="2">Putative secreted protein</fullName>
    </submittedName>
</protein>
<dbReference type="EMBL" id="GGFL01014009">
    <property type="protein sequence ID" value="MBW78187.1"/>
    <property type="molecule type" value="Transcribed_RNA"/>
</dbReference>